<protein>
    <submittedName>
        <fullName evidence="1">Uncharacterized protein</fullName>
    </submittedName>
</protein>
<organism evidence="1">
    <name type="scientific">mine drainage metagenome</name>
    <dbReference type="NCBI Taxonomy" id="410659"/>
    <lineage>
        <taxon>unclassified sequences</taxon>
        <taxon>metagenomes</taxon>
        <taxon>ecological metagenomes</taxon>
    </lineage>
</organism>
<name>A0A1J5QAT1_9ZZZZ</name>
<proteinExistence type="predicted"/>
<accession>A0A1J5QAT1</accession>
<gene>
    <name evidence="1" type="ORF">GALL_374770</name>
</gene>
<dbReference type="EMBL" id="MLJW01001016">
    <property type="protein sequence ID" value="OIQ80758.1"/>
    <property type="molecule type" value="Genomic_DNA"/>
</dbReference>
<sequence>MHRCGTAELRAVLVAARLAIAYAVDVGDSANWFSVKGNRSIGSIDKRLVFGKRENTFDAVSILTDFGVVSVKARGHHDGTDLRVDHFRPLAVDGHFGVVVSETSRFSGEFSVREYDDRRVAPDLCHEFGNNFAPILVVREHWTELSSPTSELVLPFHEIDAETKTGQADGGSKTRNAPTDHHRLRCRLYCKRYERQGLSSFRNRPFDQAYGLRRRTDRIIGVRP</sequence>
<comment type="caution">
    <text evidence="1">The sequence shown here is derived from an EMBL/GenBank/DDBJ whole genome shotgun (WGS) entry which is preliminary data.</text>
</comment>
<reference evidence="1" key="1">
    <citation type="submission" date="2016-10" db="EMBL/GenBank/DDBJ databases">
        <title>Sequence of Gallionella enrichment culture.</title>
        <authorList>
            <person name="Poehlein A."/>
            <person name="Muehling M."/>
            <person name="Daniel R."/>
        </authorList>
    </citation>
    <scope>NUCLEOTIDE SEQUENCE</scope>
</reference>
<evidence type="ECO:0000313" key="1">
    <source>
        <dbReference type="EMBL" id="OIQ80758.1"/>
    </source>
</evidence>
<dbReference type="AlphaFoldDB" id="A0A1J5QAT1"/>